<dbReference type="Gene3D" id="1.10.287.950">
    <property type="entry name" value="Methyl-accepting chemotaxis protein"/>
    <property type="match status" value="1"/>
</dbReference>
<keyword evidence="5" id="KW-0175">Coiled coil</keyword>
<dbReference type="EMBL" id="FNYH01000009">
    <property type="protein sequence ID" value="SEI75934.1"/>
    <property type="molecule type" value="Genomic_DNA"/>
</dbReference>
<feature type="coiled-coil region" evidence="5">
    <location>
        <begin position="492"/>
        <end position="529"/>
    </location>
</feature>
<keyword evidence="6" id="KW-0812">Transmembrane</keyword>
<dbReference type="InterPro" id="IPR003660">
    <property type="entry name" value="HAMP_dom"/>
</dbReference>
<gene>
    <name evidence="9" type="ORF">SAMN05421831_10997</name>
</gene>
<dbReference type="CDD" id="cd11386">
    <property type="entry name" value="MCP_signal"/>
    <property type="match status" value="1"/>
</dbReference>
<comment type="subcellular location">
    <subcellularLocation>
        <location evidence="1">Membrane</location>
    </subcellularLocation>
</comment>
<feature type="domain" description="Methyl-accepting transducer" evidence="7">
    <location>
        <begin position="414"/>
        <end position="650"/>
    </location>
</feature>
<keyword evidence="6" id="KW-0472">Membrane</keyword>
<dbReference type="GO" id="GO:0004888">
    <property type="term" value="F:transmembrane signaling receptor activity"/>
    <property type="evidence" value="ECO:0007669"/>
    <property type="project" value="InterPro"/>
</dbReference>
<dbReference type="AlphaFoldDB" id="A0A1H6TCP0"/>
<feature type="transmembrane region" description="Helical" evidence="6">
    <location>
        <begin position="332"/>
        <end position="355"/>
    </location>
</feature>
<dbReference type="FunFam" id="1.10.287.950:FF:000001">
    <property type="entry name" value="Methyl-accepting chemotaxis sensory transducer"/>
    <property type="match status" value="1"/>
</dbReference>
<evidence type="ECO:0000313" key="10">
    <source>
        <dbReference type="Proteomes" id="UP000242999"/>
    </source>
</evidence>
<keyword evidence="10" id="KW-1185">Reference proteome</keyword>
<evidence type="ECO:0000259" key="7">
    <source>
        <dbReference type="PROSITE" id="PS50111"/>
    </source>
</evidence>
<feature type="domain" description="HAMP" evidence="8">
    <location>
        <begin position="356"/>
        <end position="409"/>
    </location>
</feature>
<sequence length="686" mass="76767">MLDKIFYISLRHALLIPVVLLAVLLITPAITQIMLVFAPAYQRAEYLHTTNHLYDKTLELTLALSNERGLVNTTLNLWLINEEPTEFLQQSQAARQQSDRLLATTLAALAPLAELTPIANQSWKRVQKDLHAWQKLRSNILESNLVSQARMQAWWKLSVNLIDGLEAFINLAFVPETPQEYLLFVNQNIKQTFAETVQALGKERALLAGVISQDEKIRPEQAAHLMQYQERAQDLLRRLQEHLFPLLGPELGSQEFKENWQHFQQSLSELLAWRQEFSSGQWKDAYFGEYIQAAAHSWSVSTASIDALMQVEMSISALAATKANQAHQQAQLSLWIASGIFVAGVAATLFAVYLVRFLTRQVRGVQKGISLVAQQKDLRLKLPEEGNNEVTVLAAAFNHLMSQVAVLIREVAITADTSTHAVQEIGTLAEKNAKSAHHLQDDLETMSATLEQVAAGIQEVAQHTHQAARTAGDLAEHANREYQALAQTQTAMESMVRQVQRSDEVIHELEEDSREIEKVAEVIKDITEQTNLLALNAAIEAARAGEAGRGFAVVADEVRALSQRTHASAQDIERIVRQVQHKSHEAFRLMQSSCEQSLTTLEQFKNMTKTLQQVLDSTQVINQMNDQVATAVEEQSTAVQEVHLSLAQVREFAHTSTQRAQANSESTQAIVLNMQKMQQVLQGFRG</sequence>
<dbReference type="Proteomes" id="UP000242999">
    <property type="component" value="Unassembled WGS sequence"/>
</dbReference>
<dbReference type="OrthoDB" id="5845863at2"/>
<evidence type="ECO:0000256" key="6">
    <source>
        <dbReference type="SAM" id="Phobius"/>
    </source>
</evidence>
<dbReference type="SMART" id="SM00304">
    <property type="entry name" value="HAMP"/>
    <property type="match status" value="2"/>
</dbReference>
<protein>
    <submittedName>
        <fullName evidence="9">Methyl-accepting chemotaxis protein</fullName>
    </submittedName>
</protein>
<organism evidence="9 10">
    <name type="scientific">Allopseudospirillum japonicum</name>
    <dbReference type="NCBI Taxonomy" id="64971"/>
    <lineage>
        <taxon>Bacteria</taxon>
        <taxon>Pseudomonadati</taxon>
        <taxon>Pseudomonadota</taxon>
        <taxon>Gammaproteobacteria</taxon>
        <taxon>Oceanospirillales</taxon>
        <taxon>Oceanospirillaceae</taxon>
        <taxon>Allopseudospirillum</taxon>
    </lineage>
</organism>
<dbReference type="SMART" id="SM00283">
    <property type="entry name" value="MA"/>
    <property type="match status" value="1"/>
</dbReference>
<evidence type="ECO:0000256" key="5">
    <source>
        <dbReference type="SAM" id="Coils"/>
    </source>
</evidence>
<dbReference type="PROSITE" id="PS50885">
    <property type="entry name" value="HAMP"/>
    <property type="match status" value="1"/>
</dbReference>
<dbReference type="Pfam" id="PF00015">
    <property type="entry name" value="MCPsignal"/>
    <property type="match status" value="1"/>
</dbReference>
<accession>A0A1H6TCP0</accession>
<evidence type="ECO:0000256" key="2">
    <source>
        <dbReference type="ARBA" id="ARBA00023224"/>
    </source>
</evidence>
<dbReference type="GO" id="GO:0007165">
    <property type="term" value="P:signal transduction"/>
    <property type="evidence" value="ECO:0007669"/>
    <property type="project" value="UniProtKB-KW"/>
</dbReference>
<dbReference type="GO" id="GO:0016020">
    <property type="term" value="C:membrane"/>
    <property type="evidence" value="ECO:0007669"/>
    <property type="project" value="UniProtKB-SubCell"/>
</dbReference>
<dbReference type="SUPFAM" id="SSF58104">
    <property type="entry name" value="Methyl-accepting chemotaxis protein (MCP) signaling domain"/>
    <property type="match status" value="1"/>
</dbReference>
<comment type="similarity">
    <text evidence="3">Belongs to the methyl-accepting chemotaxis (MCP) protein family.</text>
</comment>
<dbReference type="PANTHER" id="PTHR32089:SF112">
    <property type="entry name" value="LYSOZYME-LIKE PROTEIN-RELATED"/>
    <property type="match status" value="1"/>
</dbReference>
<name>A0A1H6TCP0_9GAMM</name>
<evidence type="ECO:0000313" key="9">
    <source>
        <dbReference type="EMBL" id="SEI75934.1"/>
    </source>
</evidence>
<evidence type="ECO:0000256" key="1">
    <source>
        <dbReference type="ARBA" id="ARBA00004370"/>
    </source>
</evidence>
<dbReference type="PROSITE" id="PS50111">
    <property type="entry name" value="CHEMOTAXIS_TRANSDUC_2"/>
    <property type="match status" value="1"/>
</dbReference>
<dbReference type="STRING" id="64971.SAMN05421831_10997"/>
<dbReference type="InterPro" id="IPR004089">
    <property type="entry name" value="MCPsignal_dom"/>
</dbReference>
<dbReference type="RefSeq" id="WP_093310746.1">
    <property type="nucleotide sequence ID" value="NZ_FNYH01000009.1"/>
</dbReference>
<keyword evidence="6" id="KW-1133">Transmembrane helix</keyword>
<keyword evidence="2 4" id="KW-0807">Transducer</keyword>
<dbReference type="InterPro" id="IPR004090">
    <property type="entry name" value="Chemotax_Me-accpt_rcpt"/>
</dbReference>
<reference evidence="10" key="1">
    <citation type="submission" date="2016-10" db="EMBL/GenBank/DDBJ databases">
        <authorList>
            <person name="Varghese N."/>
            <person name="Submissions S."/>
        </authorList>
    </citation>
    <scope>NUCLEOTIDE SEQUENCE [LARGE SCALE GENOMIC DNA]</scope>
    <source>
        <strain evidence="10">DSM 7165</strain>
    </source>
</reference>
<proteinExistence type="inferred from homology"/>
<evidence type="ECO:0000256" key="4">
    <source>
        <dbReference type="PROSITE-ProRule" id="PRU00284"/>
    </source>
</evidence>
<dbReference type="PANTHER" id="PTHR32089">
    <property type="entry name" value="METHYL-ACCEPTING CHEMOTAXIS PROTEIN MCPB"/>
    <property type="match status" value="1"/>
</dbReference>
<dbReference type="PRINTS" id="PR00260">
    <property type="entry name" value="CHEMTRNSDUCR"/>
</dbReference>
<dbReference type="Pfam" id="PF00672">
    <property type="entry name" value="HAMP"/>
    <property type="match status" value="1"/>
</dbReference>
<evidence type="ECO:0000256" key="3">
    <source>
        <dbReference type="ARBA" id="ARBA00029447"/>
    </source>
</evidence>
<evidence type="ECO:0000259" key="8">
    <source>
        <dbReference type="PROSITE" id="PS50885"/>
    </source>
</evidence>
<dbReference type="GO" id="GO:0006935">
    <property type="term" value="P:chemotaxis"/>
    <property type="evidence" value="ECO:0007669"/>
    <property type="project" value="InterPro"/>
</dbReference>